<dbReference type="SUPFAM" id="SSF53756">
    <property type="entry name" value="UDP-Glycosyltransferase/glycogen phosphorylase"/>
    <property type="match status" value="1"/>
</dbReference>
<dbReference type="Proteomes" id="UP000183945">
    <property type="component" value="Unassembled WGS sequence"/>
</dbReference>
<protein>
    <submittedName>
        <fullName evidence="1">Uncharacterized protein</fullName>
    </submittedName>
</protein>
<sequence>MLKSSSLKKILVVAESIDVEDSSASKGRVALIKNLAKAGFQLQVYHYTRKNIQLENIPCYAIKENRRSFLFILSRLERQIRYKLKIHLNKPLEKIFGFSFTLFNDRNSIVSSLKEIQIKEYDLVLTLSKGGSFRPHHALLKMPAEWHKKWMAYIHDPYPFSCYPRPYDWVEPGHAKKRNFFIEISKNATFMAYPSLLLARWMESYYPGSKDKRVIIPHQIQTDYSVGKLPAFFDKTKFNIVHAGFLMGARNPTGLLKAFKLFLEKNPEARENVRLIMIDGPSIYSNNFQKMMFQVPQFYATEKKLTFDCVYAVQQNASVNVILEAKAPISPFLPGKFPHCIASEKPILLLGPNISESHRLLGKDYPYWAEIDDVEAIYQHIGTLYKERNSDKSDNSKHDCLREYLSPKYLKKTFQEIRT</sequence>
<gene>
    <name evidence="1" type="ORF">SAMN05444483_11258</name>
</gene>
<evidence type="ECO:0000313" key="1">
    <source>
        <dbReference type="EMBL" id="SHG44553.1"/>
    </source>
</evidence>
<dbReference type="AlphaFoldDB" id="A0A1M5JX12"/>
<evidence type="ECO:0000313" key="2">
    <source>
        <dbReference type="Proteomes" id="UP000183945"/>
    </source>
</evidence>
<reference evidence="2" key="1">
    <citation type="submission" date="2016-11" db="EMBL/GenBank/DDBJ databases">
        <authorList>
            <person name="Varghese N."/>
            <person name="Submissions S."/>
        </authorList>
    </citation>
    <scope>NUCLEOTIDE SEQUENCE [LARGE SCALE GENOMIC DNA]</scope>
    <source>
        <strain evidence="2">DSM 24579</strain>
    </source>
</reference>
<name>A0A1M5JX12_SALEC</name>
<dbReference type="EMBL" id="FQVT01000012">
    <property type="protein sequence ID" value="SHG44553.1"/>
    <property type="molecule type" value="Genomic_DNA"/>
</dbReference>
<proteinExistence type="predicted"/>
<keyword evidence="2" id="KW-1185">Reference proteome</keyword>
<dbReference type="STRING" id="1073325.SAMN05444483_11258"/>
<organism evidence="1 2">
    <name type="scientific">Salegentibacter echinorum</name>
    <dbReference type="NCBI Taxonomy" id="1073325"/>
    <lineage>
        <taxon>Bacteria</taxon>
        <taxon>Pseudomonadati</taxon>
        <taxon>Bacteroidota</taxon>
        <taxon>Flavobacteriia</taxon>
        <taxon>Flavobacteriales</taxon>
        <taxon>Flavobacteriaceae</taxon>
        <taxon>Salegentibacter</taxon>
    </lineage>
</organism>
<accession>A0A1M5JX12</accession>